<sequence length="123" mass="14316">MCYAHENTLQFSNKTDNNGNEFFDYGVQHGGNYNNHNEYSDDSANGLYYNNTNEFGYDNQNQNSSSNNNNQNQNESDFNFDEFDFDENENTDHLHHEWNIVNGKEGLVDADSHSNDIEWVIID</sequence>
<evidence type="ECO:0000313" key="4">
    <source>
        <dbReference type="Proteomes" id="UP000663868"/>
    </source>
</evidence>
<dbReference type="AlphaFoldDB" id="A0A819VIK0"/>
<name>A0A819VIK0_9BILA</name>
<feature type="compositionally biased region" description="Low complexity" evidence="1">
    <location>
        <begin position="59"/>
        <end position="77"/>
    </location>
</feature>
<comment type="caution">
    <text evidence="3">The sequence shown here is derived from an EMBL/GenBank/DDBJ whole genome shotgun (WGS) entry which is preliminary data.</text>
</comment>
<evidence type="ECO:0000313" key="2">
    <source>
        <dbReference type="EMBL" id="CAF1445468.1"/>
    </source>
</evidence>
<dbReference type="EMBL" id="CAJOBB010004945">
    <property type="protein sequence ID" value="CAF4109580.1"/>
    <property type="molecule type" value="Genomic_DNA"/>
</dbReference>
<reference evidence="3" key="1">
    <citation type="submission" date="2021-02" db="EMBL/GenBank/DDBJ databases">
        <authorList>
            <person name="Nowell W R."/>
        </authorList>
    </citation>
    <scope>NUCLEOTIDE SEQUENCE</scope>
</reference>
<organism evidence="3 4">
    <name type="scientific">Adineta steineri</name>
    <dbReference type="NCBI Taxonomy" id="433720"/>
    <lineage>
        <taxon>Eukaryota</taxon>
        <taxon>Metazoa</taxon>
        <taxon>Spiralia</taxon>
        <taxon>Gnathifera</taxon>
        <taxon>Rotifera</taxon>
        <taxon>Eurotatoria</taxon>
        <taxon>Bdelloidea</taxon>
        <taxon>Adinetida</taxon>
        <taxon>Adinetidae</taxon>
        <taxon>Adineta</taxon>
    </lineage>
</organism>
<gene>
    <name evidence="2" type="ORF">IZO911_LOCUS42053</name>
    <name evidence="3" type="ORF">KXQ929_LOCUS35004</name>
</gene>
<accession>A0A819VIK0</accession>
<dbReference type="EMBL" id="CAJNOE010001717">
    <property type="protein sequence ID" value="CAF1445468.1"/>
    <property type="molecule type" value="Genomic_DNA"/>
</dbReference>
<dbReference type="Proteomes" id="UP000663868">
    <property type="component" value="Unassembled WGS sequence"/>
</dbReference>
<proteinExistence type="predicted"/>
<feature type="region of interest" description="Disordered" evidence="1">
    <location>
        <begin position="25"/>
        <end position="85"/>
    </location>
</feature>
<dbReference type="Proteomes" id="UP000663860">
    <property type="component" value="Unassembled WGS sequence"/>
</dbReference>
<protein>
    <submittedName>
        <fullName evidence="3">Uncharacterized protein</fullName>
    </submittedName>
</protein>
<evidence type="ECO:0000256" key="1">
    <source>
        <dbReference type="SAM" id="MobiDB-lite"/>
    </source>
</evidence>
<evidence type="ECO:0000313" key="3">
    <source>
        <dbReference type="EMBL" id="CAF4109580.1"/>
    </source>
</evidence>